<evidence type="ECO:0000256" key="4">
    <source>
        <dbReference type="ARBA" id="ARBA00022989"/>
    </source>
</evidence>
<gene>
    <name evidence="7" type="ORF">SAMN04490247_0948</name>
</gene>
<dbReference type="RefSeq" id="WP_093192562.1">
    <property type="nucleotide sequence ID" value="NZ_FNEV01000002.1"/>
</dbReference>
<organism evidence="7 8">
    <name type="scientific">Salimicrobium halophilum</name>
    <dbReference type="NCBI Taxonomy" id="86666"/>
    <lineage>
        <taxon>Bacteria</taxon>
        <taxon>Bacillati</taxon>
        <taxon>Bacillota</taxon>
        <taxon>Bacilli</taxon>
        <taxon>Bacillales</taxon>
        <taxon>Bacillaceae</taxon>
        <taxon>Salimicrobium</taxon>
    </lineage>
</organism>
<dbReference type="Pfam" id="PF04172">
    <property type="entry name" value="LrgB"/>
    <property type="match status" value="1"/>
</dbReference>
<dbReference type="Proteomes" id="UP000199225">
    <property type="component" value="Unassembled WGS sequence"/>
</dbReference>
<reference evidence="8" key="1">
    <citation type="submission" date="2016-10" db="EMBL/GenBank/DDBJ databases">
        <authorList>
            <person name="Varghese N."/>
            <person name="Submissions S."/>
        </authorList>
    </citation>
    <scope>NUCLEOTIDE SEQUENCE [LARGE SCALE GENOMIC DNA]</scope>
    <source>
        <strain evidence="8">DSM 4771</strain>
    </source>
</reference>
<evidence type="ECO:0000313" key="7">
    <source>
        <dbReference type="EMBL" id="SDJ14553.1"/>
    </source>
</evidence>
<feature type="transmembrane region" description="Helical" evidence="6">
    <location>
        <begin position="143"/>
        <end position="163"/>
    </location>
</feature>
<keyword evidence="5 6" id="KW-0472">Membrane</keyword>
<keyword evidence="4 6" id="KW-1133">Transmembrane helix</keyword>
<comment type="subcellular location">
    <subcellularLocation>
        <location evidence="1">Cell membrane</location>
        <topology evidence="1">Multi-pass membrane protein</topology>
    </subcellularLocation>
</comment>
<evidence type="ECO:0000256" key="5">
    <source>
        <dbReference type="ARBA" id="ARBA00023136"/>
    </source>
</evidence>
<evidence type="ECO:0000256" key="1">
    <source>
        <dbReference type="ARBA" id="ARBA00004651"/>
    </source>
</evidence>
<evidence type="ECO:0000256" key="6">
    <source>
        <dbReference type="SAM" id="Phobius"/>
    </source>
</evidence>
<evidence type="ECO:0000256" key="2">
    <source>
        <dbReference type="ARBA" id="ARBA00022475"/>
    </source>
</evidence>
<dbReference type="PANTHER" id="PTHR30249">
    <property type="entry name" value="PUTATIVE SEROTONIN TRANSPORTER"/>
    <property type="match status" value="1"/>
</dbReference>
<dbReference type="EMBL" id="FNEV01000002">
    <property type="protein sequence ID" value="SDJ14553.1"/>
    <property type="molecule type" value="Genomic_DNA"/>
</dbReference>
<name>A0A1G8RCG6_9BACI</name>
<dbReference type="PANTHER" id="PTHR30249:SF17">
    <property type="entry name" value="HOLIN-LIKE PROTEIN CIDB"/>
    <property type="match status" value="1"/>
</dbReference>
<keyword evidence="3 6" id="KW-0812">Transmembrane</keyword>
<evidence type="ECO:0000313" key="8">
    <source>
        <dbReference type="Proteomes" id="UP000199225"/>
    </source>
</evidence>
<dbReference type="OrthoDB" id="9811701at2"/>
<keyword evidence="2" id="KW-1003">Cell membrane</keyword>
<proteinExistence type="predicted"/>
<evidence type="ECO:0000256" key="3">
    <source>
        <dbReference type="ARBA" id="ARBA00022692"/>
    </source>
</evidence>
<dbReference type="GO" id="GO:0005886">
    <property type="term" value="C:plasma membrane"/>
    <property type="evidence" value="ECO:0007669"/>
    <property type="project" value="UniProtKB-SubCell"/>
</dbReference>
<sequence length="224" mass="24053">MPFVMFMLTVLSFMLMGKIYSEYRTPVLTPVLTTVVLLVSVLLVFDIPYDTYMEGAVWIDKMLGPAVVALAYPMYRQRAVLKKHFLPIVGSVVVGVVVAFGSGYAMAVSLGLERELLLTLLPKSLTTPIAVPVASEIGGIPSMAVAFTMIAGFTAILTSPLFFKYIPFKDMGKGIALGTAAHGLGTSKAIEYGEETVSMSSVAMSLAAIIGSFFGPFFVWLLSI</sequence>
<dbReference type="STRING" id="86666.SAMN04490247_0948"/>
<feature type="transmembrane region" description="Helical" evidence="6">
    <location>
        <begin position="27"/>
        <end position="45"/>
    </location>
</feature>
<dbReference type="AlphaFoldDB" id="A0A1G8RCG6"/>
<feature type="transmembrane region" description="Helical" evidence="6">
    <location>
        <begin position="202"/>
        <end position="222"/>
    </location>
</feature>
<protein>
    <submittedName>
        <fullName evidence="7">TIGR00659 family protein</fullName>
    </submittedName>
</protein>
<dbReference type="InterPro" id="IPR007300">
    <property type="entry name" value="CidB/LrgB"/>
</dbReference>
<keyword evidence="8" id="KW-1185">Reference proteome</keyword>
<accession>A0A1G8RCG6</accession>
<feature type="transmembrane region" description="Helical" evidence="6">
    <location>
        <begin position="85"/>
        <end position="107"/>
    </location>
</feature>